<protein>
    <submittedName>
        <fullName evidence="2">Uncharacterized protein</fullName>
    </submittedName>
</protein>
<dbReference type="AlphaFoldDB" id="A0A0P0XND4"/>
<feature type="compositionally biased region" description="Basic residues" evidence="1">
    <location>
        <begin position="54"/>
        <end position="63"/>
    </location>
</feature>
<feature type="compositionally biased region" description="Basic and acidic residues" evidence="1">
    <location>
        <begin position="19"/>
        <end position="29"/>
    </location>
</feature>
<proteinExistence type="predicted"/>
<sequence length="149" mass="15678">MRSLQMGGGVKPELSGAETDERLTGDCKHKGGARKVVHGERGRHGHTCAGPSLARRRAPRRRLSPAPPGAAVRCTGEAHGGCLLLGHLPIGEAHGGGGVSRPRGSSAKRVVSGDAFHRAITISTRRGRFGVLDLGWWSLVLRRGVTMPS</sequence>
<organism evidence="2 3">
    <name type="scientific">Oryza sativa subsp. japonica</name>
    <name type="common">Rice</name>
    <dbReference type="NCBI Taxonomy" id="39947"/>
    <lineage>
        <taxon>Eukaryota</taxon>
        <taxon>Viridiplantae</taxon>
        <taxon>Streptophyta</taxon>
        <taxon>Embryophyta</taxon>
        <taxon>Tracheophyta</taxon>
        <taxon>Spermatophyta</taxon>
        <taxon>Magnoliopsida</taxon>
        <taxon>Liliopsida</taxon>
        <taxon>Poales</taxon>
        <taxon>Poaceae</taxon>
        <taxon>BOP clade</taxon>
        <taxon>Oryzoideae</taxon>
        <taxon>Oryzeae</taxon>
        <taxon>Oryzinae</taxon>
        <taxon>Oryza</taxon>
        <taxon>Oryza sativa</taxon>
    </lineage>
</organism>
<evidence type="ECO:0000313" key="3">
    <source>
        <dbReference type="Proteomes" id="UP000000763"/>
    </source>
</evidence>
<evidence type="ECO:0000256" key="1">
    <source>
        <dbReference type="SAM" id="MobiDB-lite"/>
    </source>
</evidence>
<gene>
    <name evidence="2" type="primary">OJ1509_C06.13</name>
</gene>
<dbReference type="Proteomes" id="UP000000763">
    <property type="component" value="Chromosome 9"/>
</dbReference>
<reference evidence="3" key="1">
    <citation type="journal article" date="2005" name="Nature">
        <title>The map-based sequence of the rice genome.</title>
        <authorList>
            <consortium name="International rice genome sequencing project (IRGSP)"/>
            <person name="Matsumoto T."/>
            <person name="Wu J."/>
            <person name="Kanamori H."/>
            <person name="Katayose Y."/>
            <person name="Fujisawa M."/>
            <person name="Namiki N."/>
            <person name="Mizuno H."/>
            <person name="Yamamoto K."/>
            <person name="Antonio B.A."/>
            <person name="Baba T."/>
            <person name="Sakata K."/>
            <person name="Nagamura Y."/>
            <person name="Aoki H."/>
            <person name="Arikawa K."/>
            <person name="Arita K."/>
            <person name="Bito T."/>
            <person name="Chiden Y."/>
            <person name="Fujitsuka N."/>
            <person name="Fukunaka R."/>
            <person name="Hamada M."/>
            <person name="Harada C."/>
            <person name="Hayashi A."/>
            <person name="Hijishita S."/>
            <person name="Honda M."/>
            <person name="Hosokawa S."/>
            <person name="Ichikawa Y."/>
            <person name="Idonuma A."/>
            <person name="Iijima M."/>
            <person name="Ikeda M."/>
            <person name="Ikeno M."/>
            <person name="Ito K."/>
            <person name="Ito S."/>
            <person name="Ito T."/>
            <person name="Ito Y."/>
            <person name="Ito Y."/>
            <person name="Iwabuchi A."/>
            <person name="Kamiya K."/>
            <person name="Karasawa W."/>
            <person name="Kurita K."/>
            <person name="Katagiri S."/>
            <person name="Kikuta A."/>
            <person name="Kobayashi H."/>
            <person name="Kobayashi N."/>
            <person name="Machita K."/>
            <person name="Maehara T."/>
            <person name="Masukawa M."/>
            <person name="Mizubayashi T."/>
            <person name="Mukai Y."/>
            <person name="Nagasaki H."/>
            <person name="Nagata Y."/>
            <person name="Naito S."/>
            <person name="Nakashima M."/>
            <person name="Nakama Y."/>
            <person name="Nakamichi Y."/>
            <person name="Nakamura M."/>
            <person name="Meguro A."/>
            <person name="Negishi M."/>
            <person name="Ohta I."/>
            <person name="Ohta T."/>
            <person name="Okamoto M."/>
            <person name="Ono N."/>
            <person name="Saji S."/>
            <person name="Sakaguchi M."/>
            <person name="Sakai K."/>
            <person name="Shibata M."/>
            <person name="Shimokawa T."/>
            <person name="Song J."/>
            <person name="Takazaki Y."/>
            <person name="Terasawa K."/>
            <person name="Tsugane M."/>
            <person name="Tsuji K."/>
            <person name="Ueda S."/>
            <person name="Waki K."/>
            <person name="Yamagata H."/>
            <person name="Yamamoto M."/>
            <person name="Yamamoto S."/>
            <person name="Yamane H."/>
            <person name="Yoshiki S."/>
            <person name="Yoshihara R."/>
            <person name="Yukawa K."/>
            <person name="Zhong H."/>
            <person name="Yano M."/>
            <person name="Yuan Q."/>
            <person name="Ouyang S."/>
            <person name="Liu J."/>
            <person name="Jones K.M."/>
            <person name="Gansberger K."/>
            <person name="Moffat K."/>
            <person name="Hill J."/>
            <person name="Bera J."/>
            <person name="Fadrosh D."/>
            <person name="Jin S."/>
            <person name="Johri S."/>
            <person name="Kim M."/>
            <person name="Overton L."/>
            <person name="Reardon M."/>
            <person name="Tsitrin T."/>
            <person name="Vuong H."/>
            <person name="Weaver B."/>
            <person name="Ciecko A."/>
            <person name="Tallon L."/>
            <person name="Jackson J."/>
            <person name="Pai G."/>
            <person name="Aken S.V."/>
            <person name="Utterback T."/>
            <person name="Reidmuller S."/>
            <person name="Feldblyum T."/>
            <person name="Hsiao J."/>
            <person name="Zismann V."/>
            <person name="Iobst S."/>
            <person name="de Vazeille A.R."/>
            <person name="Buell C.R."/>
            <person name="Ying K."/>
            <person name="Li Y."/>
            <person name="Lu T."/>
            <person name="Huang Y."/>
            <person name="Zhao Q."/>
            <person name="Feng Q."/>
            <person name="Zhang L."/>
            <person name="Zhu J."/>
            <person name="Weng Q."/>
            <person name="Mu J."/>
            <person name="Lu Y."/>
            <person name="Fan D."/>
            <person name="Liu Y."/>
            <person name="Guan J."/>
            <person name="Zhang Y."/>
            <person name="Yu S."/>
            <person name="Liu X."/>
            <person name="Zhang Y."/>
            <person name="Hong G."/>
            <person name="Han B."/>
            <person name="Choisne N."/>
            <person name="Demange N."/>
            <person name="Orjeda G."/>
            <person name="Samain S."/>
            <person name="Cattolico L."/>
            <person name="Pelletier E."/>
            <person name="Couloux A."/>
            <person name="Segurens B."/>
            <person name="Wincker P."/>
            <person name="D'Hont A."/>
            <person name="Scarpelli C."/>
            <person name="Weissenbach J."/>
            <person name="Salanoubat M."/>
            <person name="Quetier F."/>
            <person name="Yu Y."/>
            <person name="Kim H.R."/>
            <person name="Rambo T."/>
            <person name="Currie J."/>
            <person name="Collura K."/>
            <person name="Luo M."/>
            <person name="Yang T."/>
            <person name="Ammiraju J.S.S."/>
            <person name="Engler F."/>
            <person name="Soderlund C."/>
            <person name="Wing R.A."/>
            <person name="Palmer L.E."/>
            <person name="de la Bastide M."/>
            <person name="Spiegel L."/>
            <person name="Nascimento L."/>
            <person name="Zutavern T."/>
            <person name="O'Shaughnessy A."/>
            <person name="Dike S."/>
            <person name="Dedhia N."/>
            <person name="Preston R."/>
            <person name="Balija V."/>
            <person name="McCombie W.R."/>
            <person name="Chow T."/>
            <person name="Chen H."/>
            <person name="Chung M."/>
            <person name="Chen C."/>
            <person name="Shaw J."/>
            <person name="Wu H."/>
            <person name="Hsiao K."/>
            <person name="Chao Y."/>
            <person name="Chu M."/>
            <person name="Cheng C."/>
            <person name="Hour A."/>
            <person name="Lee P."/>
            <person name="Lin S."/>
            <person name="Lin Y."/>
            <person name="Liou J."/>
            <person name="Liu S."/>
            <person name="Hsing Y."/>
            <person name="Raghuvanshi S."/>
            <person name="Mohanty A."/>
            <person name="Bharti A.K."/>
            <person name="Gaur A."/>
            <person name="Gupta V."/>
            <person name="Kumar D."/>
            <person name="Ravi V."/>
            <person name="Vij S."/>
            <person name="Kapur A."/>
            <person name="Khurana P."/>
            <person name="Khurana P."/>
            <person name="Khurana J.P."/>
            <person name="Tyagi A.K."/>
            <person name="Gaikwad K."/>
            <person name="Singh A."/>
            <person name="Dalal V."/>
            <person name="Srivastava S."/>
            <person name="Dixit A."/>
            <person name="Pal A.K."/>
            <person name="Ghazi I.A."/>
            <person name="Yadav M."/>
            <person name="Pandit A."/>
            <person name="Bhargava A."/>
            <person name="Sureshbabu K."/>
            <person name="Batra K."/>
            <person name="Sharma T.R."/>
            <person name="Mohapatra T."/>
            <person name="Singh N.K."/>
            <person name="Messing J."/>
            <person name="Nelson A.B."/>
            <person name="Fuks G."/>
            <person name="Kavchok S."/>
            <person name="Keizer G."/>
            <person name="Linton E."/>
            <person name="Llaca V."/>
            <person name="Song R."/>
            <person name="Tanyolac B."/>
            <person name="Young S."/>
            <person name="Ho-Il K."/>
            <person name="Hahn J.H."/>
            <person name="Sangsakoo G."/>
            <person name="Vanavichit A."/>
            <person name="de Mattos Luiz.A.T."/>
            <person name="Zimmer P.D."/>
            <person name="Malone G."/>
            <person name="Dellagostin O."/>
            <person name="de Oliveira A.C."/>
            <person name="Bevan M."/>
            <person name="Bancroft I."/>
            <person name="Minx P."/>
            <person name="Cordum H."/>
            <person name="Wilson R."/>
            <person name="Cheng Z."/>
            <person name="Jin W."/>
            <person name="Jiang J."/>
            <person name="Leong S.A."/>
            <person name="Iwama H."/>
            <person name="Gojobori T."/>
            <person name="Itoh T."/>
            <person name="Niimura Y."/>
            <person name="Fujii Y."/>
            <person name="Habara T."/>
            <person name="Sakai H."/>
            <person name="Sato Y."/>
            <person name="Wilson G."/>
            <person name="Kumar K."/>
            <person name="McCouch S."/>
            <person name="Juretic N."/>
            <person name="Hoen D."/>
            <person name="Wright S."/>
            <person name="Bruskiewich R."/>
            <person name="Bureau T."/>
            <person name="Miyao A."/>
            <person name="Hirochika H."/>
            <person name="Nishikawa T."/>
            <person name="Kadowaki K."/>
            <person name="Sugiura M."/>
            <person name="Burr B."/>
            <person name="Sasaki T."/>
        </authorList>
    </citation>
    <scope>NUCLEOTIDE SEQUENCE [LARGE SCALE GENOMIC DNA]</scope>
    <source>
        <strain evidence="3">cv. Nipponbare</strain>
    </source>
</reference>
<evidence type="ECO:0000313" key="2">
    <source>
        <dbReference type="EMBL" id="BAD22241.1"/>
    </source>
</evidence>
<name>A0A0P0XND4_ORYSJ</name>
<reference evidence="3" key="2">
    <citation type="journal article" date="2008" name="Nucleic Acids Res.">
        <title>The rice annotation project database (RAP-DB): 2008 update.</title>
        <authorList>
            <consortium name="The rice annotation project (RAP)"/>
        </authorList>
    </citation>
    <scope>GENOME REANNOTATION</scope>
    <source>
        <strain evidence="3">cv. Nipponbare</strain>
    </source>
</reference>
<feature type="region of interest" description="Disordered" evidence="1">
    <location>
        <begin position="1"/>
        <end position="72"/>
    </location>
</feature>
<accession>A0A0P0XND4</accession>
<dbReference type="EMBL" id="AP005573">
    <property type="protein sequence ID" value="BAD22241.1"/>
    <property type="molecule type" value="Genomic_DNA"/>
</dbReference>
<feature type="compositionally biased region" description="Gly residues" evidence="1">
    <location>
        <begin position="1"/>
        <end position="10"/>
    </location>
</feature>